<dbReference type="RefSeq" id="WP_153371398.1">
    <property type="nucleotide sequence ID" value="NZ_CP045650.1"/>
</dbReference>
<evidence type="ECO:0000313" key="4">
    <source>
        <dbReference type="Proteomes" id="UP000480556"/>
    </source>
</evidence>
<proteinExistence type="predicted"/>
<accession>A0A5Q0P2K3</accession>
<evidence type="ECO:0000313" key="1">
    <source>
        <dbReference type="EMBL" id="MQW91652.1"/>
    </source>
</evidence>
<dbReference type="EMBL" id="CP045650">
    <property type="protein sequence ID" value="QGA11004.1"/>
    <property type="molecule type" value="Genomic_DNA"/>
</dbReference>
<dbReference type="Proteomes" id="UP000327478">
    <property type="component" value="Chromosome"/>
</dbReference>
<keyword evidence="3" id="KW-1185">Reference proteome</keyword>
<protein>
    <submittedName>
        <fullName evidence="1">Uncharacterized protein</fullName>
    </submittedName>
</protein>
<gene>
    <name evidence="2" type="ORF">GFH30_06185</name>
    <name evidence="1" type="ORF">GHJ48_04440</name>
</gene>
<sequence length="68" mass="8060">MTFPRKQLILYHQAQPDNKRCAWANYNEEGSLLYITDYYGELLECMNGSTLLIDQELWVIQMEEILSD</sequence>
<name>A0A5Q0P2K3_9GAMM</name>
<reference evidence="3 4" key="1">
    <citation type="submission" date="2019-10" db="EMBL/GenBank/DDBJ databases">
        <authorList>
            <person name="Dong K."/>
        </authorList>
    </citation>
    <scope>NUCLEOTIDE SEQUENCE [LARGE SCALE GENOMIC DNA]</scope>
    <source>
        <strain evidence="2">Dk386</strain>
        <strain evidence="3">dk386</strain>
        <strain evidence="1">Dk771</strain>
        <strain evidence="4">dk771</strain>
    </source>
</reference>
<evidence type="ECO:0000313" key="3">
    <source>
        <dbReference type="Proteomes" id="UP000327478"/>
    </source>
</evidence>
<dbReference type="Proteomes" id="UP000480556">
    <property type="component" value="Unassembled WGS sequence"/>
</dbReference>
<dbReference type="AlphaFoldDB" id="A0A5Q0P2K3"/>
<evidence type="ECO:0000313" key="2">
    <source>
        <dbReference type="EMBL" id="QGA11004.1"/>
    </source>
</evidence>
<organism evidence="1 4">
    <name type="scientific">Acinetobacter wanghuae</name>
    <dbReference type="NCBI Taxonomy" id="2662362"/>
    <lineage>
        <taxon>Bacteria</taxon>
        <taxon>Pseudomonadati</taxon>
        <taxon>Pseudomonadota</taxon>
        <taxon>Gammaproteobacteria</taxon>
        <taxon>Moraxellales</taxon>
        <taxon>Moraxellaceae</taxon>
        <taxon>Acinetobacter</taxon>
    </lineage>
</organism>
<dbReference type="EMBL" id="WITK01000004">
    <property type="protein sequence ID" value="MQW91652.1"/>
    <property type="molecule type" value="Genomic_DNA"/>
</dbReference>